<dbReference type="eggNOG" id="KOG4197">
    <property type="taxonomic scope" value="Eukaryota"/>
</dbReference>
<dbReference type="OMA" id="AWTTIID"/>
<dbReference type="Proteomes" id="UP000026915">
    <property type="component" value="Chromosome 3"/>
</dbReference>
<dbReference type="Pfam" id="PF01535">
    <property type="entry name" value="PPR"/>
    <property type="match status" value="3"/>
</dbReference>
<feature type="repeat" description="PPR" evidence="2">
    <location>
        <begin position="416"/>
        <end position="450"/>
    </location>
</feature>
<feature type="repeat" description="PPR" evidence="2">
    <location>
        <begin position="81"/>
        <end position="115"/>
    </location>
</feature>
<evidence type="ECO:0000313" key="3">
    <source>
        <dbReference type="EMBL" id="EOY21826.1"/>
    </source>
</evidence>
<evidence type="ECO:0000313" key="4">
    <source>
        <dbReference type="Proteomes" id="UP000026915"/>
    </source>
</evidence>
<dbReference type="GO" id="GO:0005739">
    <property type="term" value="C:mitochondrion"/>
    <property type="evidence" value="ECO:0007669"/>
    <property type="project" value="EnsemblPlants"/>
</dbReference>
<dbReference type="Gene3D" id="1.25.40.10">
    <property type="entry name" value="Tetratricopeptide repeat domain"/>
    <property type="match status" value="7"/>
</dbReference>
<evidence type="ECO:0000256" key="1">
    <source>
        <dbReference type="ARBA" id="ARBA00022737"/>
    </source>
</evidence>
<reference evidence="3 4" key="1">
    <citation type="journal article" date="2013" name="Genome Biol.">
        <title>The genome sequence of the most widely cultivated cacao type and its use to identify candidate genes regulating pod color.</title>
        <authorList>
            <person name="Motamayor J.C."/>
            <person name="Mockaitis K."/>
            <person name="Schmutz J."/>
            <person name="Haiminen N."/>
            <person name="Iii D.L."/>
            <person name="Cornejo O."/>
            <person name="Findley S.D."/>
            <person name="Zheng P."/>
            <person name="Utro F."/>
            <person name="Royaert S."/>
            <person name="Saski C."/>
            <person name="Jenkins J."/>
            <person name="Podicheti R."/>
            <person name="Zhao M."/>
            <person name="Scheffler B.E."/>
            <person name="Stack J.C."/>
            <person name="Feltus F.A."/>
            <person name="Mustiga G.M."/>
            <person name="Amores F."/>
            <person name="Phillips W."/>
            <person name="Marelli J.P."/>
            <person name="May G.D."/>
            <person name="Shapiro H."/>
            <person name="Ma J."/>
            <person name="Bustamante C.D."/>
            <person name="Schnell R.J."/>
            <person name="Main D."/>
            <person name="Gilbert D."/>
            <person name="Parida L."/>
            <person name="Kuhn D.N."/>
        </authorList>
    </citation>
    <scope>NUCLEOTIDE SEQUENCE [LARGE SCALE GENOMIC DNA]</scope>
    <source>
        <strain evidence="4">cv. Matina 1-6</strain>
    </source>
</reference>
<feature type="repeat" description="PPR" evidence="2">
    <location>
        <begin position="514"/>
        <end position="548"/>
    </location>
</feature>
<gene>
    <name evidence="3" type="ORF">TCM_013958</name>
</gene>
<dbReference type="FunCoup" id="A0A061FX38">
    <property type="interactions" value="350"/>
</dbReference>
<dbReference type="Pfam" id="PF13041">
    <property type="entry name" value="PPR_2"/>
    <property type="match status" value="5"/>
</dbReference>
<dbReference type="GO" id="GO:0080156">
    <property type="term" value="P:mitochondrial mRNA modification"/>
    <property type="evidence" value="ECO:0007669"/>
    <property type="project" value="EnsemblPlants"/>
</dbReference>
<keyword evidence="1" id="KW-0677">Repeat</keyword>
<dbReference type="PROSITE" id="PS51375">
    <property type="entry name" value="PPR"/>
    <property type="match status" value="6"/>
</dbReference>
<name>A0A061FX38_THECC</name>
<sequence>MRSVFNIKIHTQLYYSSYKFISSLAAIENPSIYRVENDDKNPTFFNTSNFFIDYKRLRQYTIKSTKLLHTHLLKTSKLQSNIFVANSLLDGYCRCGSMEEAIKLFDQMSEPNIISWNTMISGYNYNYLLEGSWVWFLKMRFSGFEPDEITYRSVLSACVAMRSTSFGKQLYSVTMKNGFFSNGYVRTGMIDLFAKCCVFEDALRVFYDVSCCENVVCWNAIISGAVRSEENWVALDLFVQMRKQFLMPNSFTFSSVLSACAALKELEIGKEVQGWIIKCGVVDVFVGTALTDLYVKCGDMEEAVNMFSWMPTRDVVSWTAIISGFVQKDDLLNALEFFKEMRYMKVEINNYTATSVISACAKPDMIEEAKQIHSWIIKSGFYMDSVIQAALVNMYSKIGIIGLAEIVFKEMESIRSPNTWAVLISSFAQKQSFQRVIELLRTMLKEGLRPDRFCTSSVFSVIECINLGRQMHCYTLKTGLIFYLSVESSLFTMYSKCGSLEDSLKVFQNIPVRDNVSCASMIAGFTEHGYAEQAVQLFRDMLSEETKPDQMTLTATLSACSSLHCLHKGKEIHGYAIRAGFGNETLICGAVITLYSKCSALGLARRVFDMLVQKDLVSYSSLITGYAQTGLIEEAMLLFCAMMKSNLAVNSYTLSSILGASALSNKSGVGTQLHALVIKLGLDSEVSVGSSLVTMYSKCGSIRDSEKAFDEIDKPDLIGWTAMISSYAQHGKGVEALRAYELMRKEEINPDPVTFVGILSACSHNGLIEEGYYYLNSMAKEYGIQPGYHHYACIVDILGRLGKLREAEKFINNMPIEPNAFIWGTLLSACKVHGDVELGRLAAKKIIELEPCHSGAYVSLSNICADIGQWEGVLEIRSLMNGTGVRKEPGWSSV</sequence>
<feature type="repeat" description="PPR" evidence="2">
    <location>
        <begin position="615"/>
        <end position="649"/>
    </location>
</feature>
<dbReference type="FunFam" id="1.25.40.10:FF:001093">
    <property type="entry name" value="Pentatricopeptide repeat-containing protein At2g34400"/>
    <property type="match status" value="1"/>
</dbReference>
<dbReference type="STRING" id="3641.A0A061FX38"/>
<dbReference type="GO" id="GO:0009451">
    <property type="term" value="P:RNA modification"/>
    <property type="evidence" value="ECO:0000318"/>
    <property type="project" value="GO_Central"/>
</dbReference>
<dbReference type="GO" id="GO:0009507">
    <property type="term" value="C:chloroplast"/>
    <property type="evidence" value="ECO:0007669"/>
    <property type="project" value="EnsemblPlants"/>
</dbReference>
<dbReference type="InterPro" id="IPR046848">
    <property type="entry name" value="E_motif"/>
</dbReference>
<keyword evidence="4" id="KW-1185">Reference proteome</keyword>
<feature type="repeat" description="PPR" evidence="2">
    <location>
        <begin position="314"/>
        <end position="348"/>
    </location>
</feature>
<dbReference type="EMBL" id="CM001881">
    <property type="protein sequence ID" value="EOY21825.1"/>
    <property type="molecule type" value="Genomic_DNA"/>
</dbReference>
<dbReference type="Gramene" id="EOY21825">
    <property type="protein sequence ID" value="EOY21825"/>
    <property type="gene ID" value="TCM_013958"/>
</dbReference>
<evidence type="ECO:0000256" key="2">
    <source>
        <dbReference type="PROSITE-ProRule" id="PRU00708"/>
    </source>
</evidence>
<dbReference type="GO" id="GO:0003723">
    <property type="term" value="F:RNA binding"/>
    <property type="evidence" value="ECO:0000318"/>
    <property type="project" value="GO_Central"/>
</dbReference>
<feature type="repeat" description="PPR" evidence="2">
    <location>
        <begin position="716"/>
        <end position="750"/>
    </location>
</feature>
<dbReference type="InterPro" id="IPR046960">
    <property type="entry name" value="PPR_At4g14850-like_plant"/>
</dbReference>
<dbReference type="EMBL" id="CM001881">
    <property type="protein sequence ID" value="EOY21826.1"/>
    <property type="molecule type" value="Genomic_DNA"/>
</dbReference>
<dbReference type="PANTHER" id="PTHR47926">
    <property type="entry name" value="PENTATRICOPEPTIDE REPEAT-CONTAINING PROTEIN"/>
    <property type="match status" value="1"/>
</dbReference>
<dbReference type="InParanoid" id="A0A061FX38"/>
<dbReference type="HOGENOM" id="CLU_002706_15_6_1"/>
<dbReference type="PANTHER" id="PTHR47926:SF496">
    <property type="entry name" value="PENTACOTRIPEPTIDE-REPEAT REGION OF PRORP DOMAIN-CONTAINING PROTEIN"/>
    <property type="match status" value="1"/>
</dbReference>
<proteinExistence type="predicted"/>
<dbReference type="NCBIfam" id="TIGR00756">
    <property type="entry name" value="PPR"/>
    <property type="match status" value="8"/>
</dbReference>
<dbReference type="InterPro" id="IPR002885">
    <property type="entry name" value="PPR_rpt"/>
</dbReference>
<protein>
    <submittedName>
        <fullName evidence="3">Pentatricopeptide repeat-containing protein, putative isoform 1</fullName>
    </submittedName>
</protein>
<dbReference type="Pfam" id="PF20431">
    <property type="entry name" value="E_motif"/>
    <property type="match status" value="1"/>
</dbReference>
<dbReference type="AlphaFoldDB" id="A0A061FX38"/>
<accession>A0A061FX38</accession>
<organism evidence="3 4">
    <name type="scientific">Theobroma cacao</name>
    <name type="common">Cacao</name>
    <name type="synonym">Cocoa</name>
    <dbReference type="NCBI Taxonomy" id="3641"/>
    <lineage>
        <taxon>Eukaryota</taxon>
        <taxon>Viridiplantae</taxon>
        <taxon>Streptophyta</taxon>
        <taxon>Embryophyta</taxon>
        <taxon>Tracheophyta</taxon>
        <taxon>Spermatophyta</taxon>
        <taxon>Magnoliopsida</taxon>
        <taxon>eudicotyledons</taxon>
        <taxon>Gunneridae</taxon>
        <taxon>Pentapetalae</taxon>
        <taxon>rosids</taxon>
        <taxon>malvids</taxon>
        <taxon>Malvales</taxon>
        <taxon>Malvaceae</taxon>
        <taxon>Byttnerioideae</taxon>
        <taxon>Theobroma</taxon>
    </lineage>
</organism>
<dbReference type="FunFam" id="1.25.40.10:FF:000344">
    <property type="entry name" value="Pentatricopeptide repeat-containing protein"/>
    <property type="match status" value="1"/>
</dbReference>
<dbReference type="FunFam" id="1.25.40.10:FF:000856">
    <property type="entry name" value="Pentatricopeptide repeat-containing protein chloroplastic"/>
    <property type="match status" value="1"/>
</dbReference>
<dbReference type="Gramene" id="EOY21826">
    <property type="protein sequence ID" value="EOY21826"/>
    <property type="gene ID" value="TCM_013958"/>
</dbReference>
<dbReference type="Pfam" id="PF12854">
    <property type="entry name" value="PPR_1"/>
    <property type="match status" value="1"/>
</dbReference>
<dbReference type="InterPro" id="IPR011990">
    <property type="entry name" value="TPR-like_helical_dom_sf"/>
</dbReference>